<sequence>MARKSYATSFVLFLLLLGLACPAFAAPAGNNLLIYCGITMVRPITDIARQFEKQEKISIAIAQGGSEDLYQSAKKSQKGDLYLPGEPVFRIKHQPEGLLGEYKVLGMNQMALMVKKGNPKKVKPDLKELLRKDLAVVLGSSESGSVGVEAHRILTQTGLYPKVAAKVVQMLPDSRSIMAAMRRGDADLTMSWRATGYFPDNAPSIDVLDLPPSIAPPQELQLTLLTFSKNQAMARKFMEYAAGPQGQSIFRRYGFITVSKAGR</sequence>
<evidence type="ECO:0000313" key="6">
    <source>
        <dbReference type="EMBL" id="SKA02462.1"/>
    </source>
</evidence>
<dbReference type="RefSeq" id="WP_078790646.1">
    <property type="nucleotide sequence ID" value="NZ_FUWR01000013.1"/>
</dbReference>
<organism evidence="6 7">
    <name type="scientific">Trichlorobacter thiogenes</name>
    <dbReference type="NCBI Taxonomy" id="115783"/>
    <lineage>
        <taxon>Bacteria</taxon>
        <taxon>Pseudomonadati</taxon>
        <taxon>Thermodesulfobacteriota</taxon>
        <taxon>Desulfuromonadia</taxon>
        <taxon>Geobacterales</taxon>
        <taxon>Geobacteraceae</taxon>
        <taxon>Trichlorobacter</taxon>
    </lineage>
</organism>
<dbReference type="Proteomes" id="UP000190102">
    <property type="component" value="Unassembled WGS sequence"/>
</dbReference>
<keyword evidence="4" id="KW-0500">Molybdenum</keyword>
<keyword evidence="2 4" id="KW-0479">Metal-binding</keyword>
<dbReference type="InterPro" id="IPR005950">
    <property type="entry name" value="ModA"/>
</dbReference>
<dbReference type="PANTHER" id="PTHR30632">
    <property type="entry name" value="MOLYBDATE-BINDING PERIPLASMIC PROTEIN"/>
    <property type="match status" value="1"/>
</dbReference>
<dbReference type="Gene3D" id="3.40.190.10">
    <property type="entry name" value="Periplasmic binding protein-like II"/>
    <property type="match status" value="2"/>
</dbReference>
<dbReference type="GO" id="GO:0046872">
    <property type="term" value="F:metal ion binding"/>
    <property type="evidence" value="ECO:0007669"/>
    <property type="project" value="UniProtKB-KW"/>
</dbReference>
<dbReference type="SUPFAM" id="SSF53850">
    <property type="entry name" value="Periplasmic binding protein-like II"/>
    <property type="match status" value="1"/>
</dbReference>
<dbReference type="STRING" id="115783.SAMN02745119_02381"/>
<reference evidence="7" key="1">
    <citation type="submission" date="2017-02" db="EMBL/GenBank/DDBJ databases">
        <authorList>
            <person name="Varghese N."/>
            <person name="Submissions S."/>
        </authorList>
    </citation>
    <scope>NUCLEOTIDE SEQUENCE [LARGE SCALE GENOMIC DNA]</scope>
    <source>
        <strain evidence="7">ATCC BAA-34</strain>
    </source>
</reference>
<feature type="signal peptide" evidence="5">
    <location>
        <begin position="1"/>
        <end position="25"/>
    </location>
</feature>
<feature type="binding site" evidence="4">
    <location>
        <position position="66"/>
    </location>
    <ligand>
        <name>molybdate</name>
        <dbReference type="ChEBI" id="CHEBI:36264"/>
    </ligand>
</feature>
<dbReference type="GO" id="GO:0030973">
    <property type="term" value="F:molybdate ion binding"/>
    <property type="evidence" value="ECO:0007669"/>
    <property type="project" value="TreeGrafter"/>
</dbReference>
<protein>
    <submittedName>
        <fullName evidence="6">Molybdate transport system substrate-binding protein</fullName>
    </submittedName>
</protein>
<feature type="chain" id="PRO_5012165226" evidence="5">
    <location>
        <begin position="26"/>
        <end position="263"/>
    </location>
</feature>
<dbReference type="NCBIfam" id="TIGR01256">
    <property type="entry name" value="modA"/>
    <property type="match status" value="1"/>
</dbReference>
<dbReference type="AlphaFoldDB" id="A0A1T4QFF7"/>
<dbReference type="GO" id="GO:0015689">
    <property type="term" value="P:molybdate ion transport"/>
    <property type="evidence" value="ECO:0007669"/>
    <property type="project" value="InterPro"/>
</dbReference>
<keyword evidence="7" id="KW-1185">Reference proteome</keyword>
<dbReference type="OrthoDB" id="9802127at2"/>
<proteinExistence type="inferred from homology"/>
<dbReference type="InterPro" id="IPR050682">
    <property type="entry name" value="ModA/WtpA"/>
</dbReference>
<evidence type="ECO:0000313" key="7">
    <source>
        <dbReference type="Proteomes" id="UP000190102"/>
    </source>
</evidence>
<evidence type="ECO:0000256" key="5">
    <source>
        <dbReference type="SAM" id="SignalP"/>
    </source>
</evidence>
<dbReference type="Pfam" id="PF13531">
    <property type="entry name" value="SBP_bac_11"/>
    <property type="match status" value="1"/>
</dbReference>
<evidence type="ECO:0000256" key="2">
    <source>
        <dbReference type="ARBA" id="ARBA00022723"/>
    </source>
</evidence>
<evidence type="ECO:0000256" key="1">
    <source>
        <dbReference type="ARBA" id="ARBA00009175"/>
    </source>
</evidence>
<gene>
    <name evidence="6" type="ORF">SAMN02745119_02381</name>
</gene>
<dbReference type="EMBL" id="FUWR01000013">
    <property type="protein sequence ID" value="SKA02462.1"/>
    <property type="molecule type" value="Genomic_DNA"/>
</dbReference>
<keyword evidence="3 5" id="KW-0732">Signal</keyword>
<comment type="similarity">
    <text evidence="1">Belongs to the bacterial solute-binding protein ModA family.</text>
</comment>
<dbReference type="PIRSF" id="PIRSF004846">
    <property type="entry name" value="ModA"/>
    <property type="match status" value="1"/>
</dbReference>
<accession>A0A1T4QFF7</accession>
<evidence type="ECO:0000256" key="4">
    <source>
        <dbReference type="PIRSR" id="PIRSR004846-1"/>
    </source>
</evidence>
<dbReference type="PANTHER" id="PTHR30632:SF0">
    <property type="entry name" value="SULFATE-BINDING PROTEIN"/>
    <property type="match status" value="1"/>
</dbReference>
<dbReference type="PROSITE" id="PS51257">
    <property type="entry name" value="PROKAR_LIPOPROTEIN"/>
    <property type="match status" value="1"/>
</dbReference>
<name>A0A1T4QFF7_9BACT</name>
<evidence type="ECO:0000256" key="3">
    <source>
        <dbReference type="ARBA" id="ARBA00022729"/>
    </source>
</evidence>